<dbReference type="Proteomes" id="UP000321386">
    <property type="component" value="Unassembled WGS sequence"/>
</dbReference>
<evidence type="ECO:0000259" key="4">
    <source>
        <dbReference type="Pfam" id="PF25917"/>
    </source>
</evidence>
<dbReference type="Gene3D" id="2.40.30.170">
    <property type="match status" value="1"/>
</dbReference>
<keyword evidence="1" id="KW-0813">Transport</keyword>
<sequence length="394" mass="39445">MALLAGGAWWVWWRDTGPAEADEATTRTVQASLTTMEKSVSGTGTLTPTVKESVSFAVSGTVTSVDVAVGDTVTEGQRLATVDTLELEADLLDAKASLVSAQATLANAQDDDDGSEVAQAQIDAAAAQVDVAQARDDDASEAMGDATLVAPAAGLVTSVDLEVGDVVSGSGSSGDPGGSSGGPSDSSTASSAQLVIVGTQEWQVTTSVDESDVALIEVGDQVEMTSDDLTETLFGVVGEIGLVSSTSTGVASFPVTVDVTLPTQTLHDGVSVDVEIIYERRTDVLTVPALAVTRADDGTSQVTKVADDGTTQTVTVETGETSGSTVEITSGLSEGDSVVLQTFSVGGNRDGGDSTFPGLGGQPGELPDFGGGQMPMPPSGDLGGMFGGGGPSNG</sequence>
<dbReference type="PANTHER" id="PTHR30469">
    <property type="entry name" value="MULTIDRUG RESISTANCE PROTEIN MDTA"/>
    <property type="match status" value="1"/>
</dbReference>
<feature type="region of interest" description="Disordered" evidence="3">
    <location>
        <begin position="166"/>
        <end position="191"/>
    </location>
</feature>
<feature type="coiled-coil region" evidence="2">
    <location>
        <begin position="91"/>
        <end position="137"/>
    </location>
</feature>
<feature type="domain" description="Multidrug resistance protein MdtA-like barrel-sandwich hybrid" evidence="4">
    <location>
        <begin position="54"/>
        <end position="169"/>
    </location>
</feature>
<evidence type="ECO:0000313" key="7">
    <source>
        <dbReference type="Proteomes" id="UP000321386"/>
    </source>
</evidence>
<keyword evidence="7" id="KW-1185">Reference proteome</keyword>
<feature type="compositionally biased region" description="Gly residues" evidence="3">
    <location>
        <begin position="381"/>
        <end position="394"/>
    </location>
</feature>
<keyword evidence="2" id="KW-0175">Coiled coil</keyword>
<dbReference type="Gene3D" id="2.40.50.100">
    <property type="match status" value="1"/>
</dbReference>
<dbReference type="GO" id="GO:1990281">
    <property type="term" value="C:efflux pump complex"/>
    <property type="evidence" value="ECO:0007669"/>
    <property type="project" value="TreeGrafter"/>
</dbReference>
<evidence type="ECO:0000256" key="3">
    <source>
        <dbReference type="SAM" id="MobiDB-lite"/>
    </source>
</evidence>
<dbReference type="Pfam" id="PF25917">
    <property type="entry name" value="BSH_RND"/>
    <property type="match status" value="1"/>
</dbReference>
<organism evidence="6 7">
    <name type="scientific">Cellulomonas persica</name>
    <dbReference type="NCBI Taxonomy" id="76861"/>
    <lineage>
        <taxon>Bacteria</taxon>
        <taxon>Bacillati</taxon>
        <taxon>Actinomycetota</taxon>
        <taxon>Actinomycetes</taxon>
        <taxon>Micrococcales</taxon>
        <taxon>Cellulomonadaceae</taxon>
        <taxon>Cellulomonas</taxon>
    </lineage>
</organism>
<reference evidence="6 7" key="1">
    <citation type="submission" date="2019-07" db="EMBL/GenBank/DDBJ databases">
        <title>Whole genome shotgun sequence of Cellulomonas persica NBRC 101101.</title>
        <authorList>
            <person name="Hosoyama A."/>
            <person name="Uohara A."/>
            <person name="Ohji S."/>
            <person name="Ichikawa N."/>
        </authorList>
    </citation>
    <scope>NUCLEOTIDE SEQUENCE [LARGE SCALE GENOMIC DNA]</scope>
    <source>
        <strain evidence="6 7">NBRC 101101</strain>
    </source>
</reference>
<gene>
    <name evidence="6" type="ORF">CPE01_11900</name>
</gene>
<dbReference type="EMBL" id="BJUA01000004">
    <property type="protein sequence ID" value="GEK17457.1"/>
    <property type="molecule type" value="Genomic_DNA"/>
</dbReference>
<dbReference type="Gene3D" id="2.40.420.20">
    <property type="match status" value="1"/>
</dbReference>
<dbReference type="InterPro" id="IPR058627">
    <property type="entry name" value="MdtA-like_C"/>
</dbReference>
<evidence type="ECO:0000256" key="1">
    <source>
        <dbReference type="ARBA" id="ARBA00022448"/>
    </source>
</evidence>
<evidence type="ECO:0000259" key="5">
    <source>
        <dbReference type="Pfam" id="PF25967"/>
    </source>
</evidence>
<feature type="compositionally biased region" description="Gly residues" evidence="3">
    <location>
        <begin position="171"/>
        <end position="181"/>
    </location>
</feature>
<dbReference type="GO" id="GO:0015562">
    <property type="term" value="F:efflux transmembrane transporter activity"/>
    <property type="evidence" value="ECO:0007669"/>
    <property type="project" value="TreeGrafter"/>
</dbReference>
<dbReference type="InterPro" id="IPR058625">
    <property type="entry name" value="MdtA-like_BSH"/>
</dbReference>
<dbReference type="SUPFAM" id="SSF111369">
    <property type="entry name" value="HlyD-like secretion proteins"/>
    <property type="match status" value="1"/>
</dbReference>
<evidence type="ECO:0000256" key="2">
    <source>
        <dbReference type="SAM" id="Coils"/>
    </source>
</evidence>
<comment type="caution">
    <text evidence="6">The sequence shown here is derived from an EMBL/GenBank/DDBJ whole genome shotgun (WGS) entry which is preliminary data.</text>
</comment>
<evidence type="ECO:0000313" key="6">
    <source>
        <dbReference type="EMBL" id="GEK17457.1"/>
    </source>
</evidence>
<protein>
    <submittedName>
        <fullName evidence="6">RND transporter</fullName>
    </submittedName>
</protein>
<accession>A0A510US24</accession>
<feature type="region of interest" description="Disordered" evidence="3">
    <location>
        <begin position="346"/>
        <end position="394"/>
    </location>
</feature>
<proteinExistence type="predicted"/>
<dbReference type="PANTHER" id="PTHR30469:SF33">
    <property type="entry name" value="SLR1207 PROTEIN"/>
    <property type="match status" value="1"/>
</dbReference>
<feature type="compositionally biased region" description="Gly residues" evidence="3">
    <location>
        <begin position="358"/>
        <end position="373"/>
    </location>
</feature>
<dbReference type="Pfam" id="PF25967">
    <property type="entry name" value="RND-MFP_C"/>
    <property type="match status" value="1"/>
</dbReference>
<name>A0A510US24_9CELL</name>
<dbReference type="AlphaFoldDB" id="A0A510US24"/>
<feature type="domain" description="Multidrug resistance protein MdtA-like C-terminal permuted SH3" evidence="5">
    <location>
        <begin position="283"/>
        <end position="340"/>
    </location>
</feature>